<dbReference type="Proteomes" id="UP000054248">
    <property type="component" value="Unassembled WGS sequence"/>
</dbReference>
<evidence type="ECO:0000313" key="1">
    <source>
        <dbReference type="EMBL" id="KIO23688.1"/>
    </source>
</evidence>
<reference evidence="1 2" key="1">
    <citation type="submission" date="2014-04" db="EMBL/GenBank/DDBJ databases">
        <authorList>
            <consortium name="DOE Joint Genome Institute"/>
            <person name="Kuo A."/>
            <person name="Girlanda M."/>
            <person name="Perotto S."/>
            <person name="Kohler A."/>
            <person name="Nagy L.G."/>
            <person name="Floudas D."/>
            <person name="Copeland A."/>
            <person name="Barry K.W."/>
            <person name="Cichocki N."/>
            <person name="Veneault-Fourrey C."/>
            <person name="LaButti K."/>
            <person name="Lindquist E.A."/>
            <person name="Lipzen A."/>
            <person name="Lundell T."/>
            <person name="Morin E."/>
            <person name="Murat C."/>
            <person name="Sun H."/>
            <person name="Tunlid A."/>
            <person name="Henrissat B."/>
            <person name="Grigoriev I.V."/>
            <person name="Hibbett D.S."/>
            <person name="Martin F."/>
            <person name="Nordberg H.P."/>
            <person name="Cantor M.N."/>
            <person name="Hua S.X."/>
        </authorList>
    </citation>
    <scope>NUCLEOTIDE SEQUENCE [LARGE SCALE GENOMIC DNA]</scope>
    <source>
        <strain evidence="1 2">MUT 4182</strain>
    </source>
</reference>
<dbReference type="AlphaFoldDB" id="A0A0C3KQK8"/>
<dbReference type="InterPro" id="IPR015422">
    <property type="entry name" value="PyrdxlP-dep_Trfase_small"/>
</dbReference>
<sequence length="524" mass="56775">MPTAVATTVVATELGHSVPHLPHAISVSLPTWKDTVDYEEGAPRVVDSMKTGYPRFFIHRSIQLLARISERKFALPGERSLLFPSAAVASECRSFLRQHSPTPVTVRLVQYMICPQSSTEKATLIPPSTPTSSKTIIVPSPCHASSSESVELHIVLFPADTFPLAKSFWQHTGDGISSRMAEKCLEFLGVQPESDGGPTITLRALAATVGGRYGKANAAKQQLKNGRKPTAPVTVPAVANGIITPAKAAPSENELDTLTNDHTAYLEERYGRSLPLSSYSIAKRALRRRIAGVLIRDSESPSDPVEPLGAAETAVGESWRVVKDVSEDDVYLYPTGMSAIWHSHQLALGTAEKRNGKSAGKSICFGFPYTDTLKILQKWGPGCHFIGTGLDKDLPEVRRIAQEALASPAPIVALFCEFPSNPLLRSPNLAELRKIADEQNFLIILAAQAFFDNLGCEKGPSLGTNFTLACPYTILAHYHELDWAAEWGVDANLVRVSVGMEEKEVLLGWFEAAIRAAELALGCA</sequence>
<dbReference type="EMBL" id="KN823079">
    <property type="protein sequence ID" value="KIO23688.1"/>
    <property type="molecule type" value="Genomic_DNA"/>
</dbReference>
<evidence type="ECO:0000313" key="2">
    <source>
        <dbReference type="Proteomes" id="UP000054248"/>
    </source>
</evidence>
<accession>A0A0C3KQK8</accession>
<dbReference type="PANTHER" id="PTHR42699">
    <property type="match status" value="1"/>
</dbReference>
<dbReference type="GO" id="GO:0003962">
    <property type="term" value="F:cystathionine gamma-synthase activity"/>
    <property type="evidence" value="ECO:0007669"/>
    <property type="project" value="TreeGrafter"/>
</dbReference>
<protein>
    <recommendedName>
        <fullName evidence="3">Cystathionine gamma-synthase</fullName>
    </recommendedName>
</protein>
<dbReference type="InterPro" id="IPR015424">
    <property type="entry name" value="PyrdxlP-dep_Trfase"/>
</dbReference>
<organism evidence="1 2">
    <name type="scientific">Tulasnella calospora MUT 4182</name>
    <dbReference type="NCBI Taxonomy" id="1051891"/>
    <lineage>
        <taxon>Eukaryota</taxon>
        <taxon>Fungi</taxon>
        <taxon>Dikarya</taxon>
        <taxon>Basidiomycota</taxon>
        <taxon>Agaricomycotina</taxon>
        <taxon>Agaricomycetes</taxon>
        <taxon>Cantharellales</taxon>
        <taxon>Tulasnellaceae</taxon>
        <taxon>Tulasnella</taxon>
    </lineage>
</organism>
<dbReference type="HOGENOM" id="CLU_011302_1_1_1"/>
<dbReference type="GO" id="GO:0019346">
    <property type="term" value="P:transsulfuration"/>
    <property type="evidence" value="ECO:0007669"/>
    <property type="project" value="TreeGrafter"/>
</dbReference>
<dbReference type="STRING" id="1051891.A0A0C3KQK8"/>
<reference evidence="2" key="2">
    <citation type="submission" date="2015-01" db="EMBL/GenBank/DDBJ databases">
        <title>Evolutionary Origins and Diversification of the Mycorrhizal Mutualists.</title>
        <authorList>
            <consortium name="DOE Joint Genome Institute"/>
            <consortium name="Mycorrhizal Genomics Consortium"/>
            <person name="Kohler A."/>
            <person name="Kuo A."/>
            <person name="Nagy L.G."/>
            <person name="Floudas D."/>
            <person name="Copeland A."/>
            <person name="Barry K.W."/>
            <person name="Cichocki N."/>
            <person name="Veneault-Fourrey C."/>
            <person name="LaButti K."/>
            <person name="Lindquist E.A."/>
            <person name="Lipzen A."/>
            <person name="Lundell T."/>
            <person name="Morin E."/>
            <person name="Murat C."/>
            <person name="Riley R."/>
            <person name="Ohm R."/>
            <person name="Sun H."/>
            <person name="Tunlid A."/>
            <person name="Henrissat B."/>
            <person name="Grigoriev I.V."/>
            <person name="Hibbett D.S."/>
            <person name="Martin F."/>
        </authorList>
    </citation>
    <scope>NUCLEOTIDE SEQUENCE [LARGE SCALE GENOMIC DNA]</scope>
    <source>
        <strain evidence="2">MUT 4182</strain>
    </source>
</reference>
<keyword evidence="2" id="KW-1185">Reference proteome</keyword>
<proteinExistence type="predicted"/>
<evidence type="ECO:0008006" key="3">
    <source>
        <dbReference type="Google" id="ProtNLM"/>
    </source>
</evidence>
<name>A0A0C3KQK8_9AGAM</name>
<dbReference type="InterPro" id="IPR051750">
    <property type="entry name" value="Trans-sulfuration_enzymes"/>
</dbReference>
<dbReference type="SUPFAM" id="SSF53383">
    <property type="entry name" value="PLP-dependent transferases"/>
    <property type="match status" value="1"/>
</dbReference>
<gene>
    <name evidence="1" type="ORF">M407DRAFT_9332</name>
</gene>
<dbReference type="Gene3D" id="3.90.1150.10">
    <property type="entry name" value="Aspartate Aminotransferase, domain 1"/>
    <property type="match status" value="1"/>
</dbReference>
<dbReference type="OrthoDB" id="10047078at2759"/>
<dbReference type="PANTHER" id="PTHR42699:SF1">
    <property type="entry name" value="CYSTATHIONINE GAMMA-SYNTHASE-RELATED"/>
    <property type="match status" value="1"/>
</dbReference>